<evidence type="ECO:0000313" key="6">
    <source>
        <dbReference type="EMBL" id="MBB3131341.1"/>
    </source>
</evidence>
<comment type="caution">
    <text evidence="6">The sequence shown here is derived from an EMBL/GenBank/DDBJ whole genome shotgun (WGS) entry which is preliminary data.</text>
</comment>
<gene>
    <name evidence="6" type="ORF">FHS19_006061</name>
</gene>
<evidence type="ECO:0000259" key="5">
    <source>
        <dbReference type="PROSITE" id="PS50977"/>
    </source>
</evidence>
<dbReference type="InterPro" id="IPR036271">
    <property type="entry name" value="Tet_transcr_reg_TetR-rel_C_sf"/>
</dbReference>
<evidence type="ECO:0000256" key="3">
    <source>
        <dbReference type="ARBA" id="ARBA00023163"/>
    </source>
</evidence>
<dbReference type="PANTHER" id="PTHR47506:SF6">
    <property type="entry name" value="HTH-TYPE TRANSCRIPTIONAL REPRESSOR NEMR"/>
    <property type="match status" value="1"/>
</dbReference>
<dbReference type="Gene3D" id="1.10.10.60">
    <property type="entry name" value="Homeodomain-like"/>
    <property type="match status" value="1"/>
</dbReference>
<evidence type="ECO:0000256" key="2">
    <source>
        <dbReference type="ARBA" id="ARBA00023125"/>
    </source>
</evidence>
<dbReference type="EMBL" id="JACHXJ010000006">
    <property type="protein sequence ID" value="MBB3131341.1"/>
    <property type="molecule type" value="Genomic_DNA"/>
</dbReference>
<organism evidence="6 7">
    <name type="scientific">Paenibacillus rhizosphaerae</name>
    <dbReference type="NCBI Taxonomy" id="297318"/>
    <lineage>
        <taxon>Bacteria</taxon>
        <taxon>Bacillati</taxon>
        <taxon>Bacillota</taxon>
        <taxon>Bacilli</taxon>
        <taxon>Bacillales</taxon>
        <taxon>Paenibacillaceae</taxon>
        <taxon>Paenibacillus</taxon>
    </lineage>
</organism>
<dbReference type="PROSITE" id="PS50977">
    <property type="entry name" value="HTH_TETR_2"/>
    <property type="match status" value="1"/>
</dbReference>
<dbReference type="GO" id="GO:0003677">
    <property type="term" value="F:DNA binding"/>
    <property type="evidence" value="ECO:0007669"/>
    <property type="project" value="UniProtKB-UniRule"/>
</dbReference>
<dbReference type="Proteomes" id="UP000517523">
    <property type="component" value="Unassembled WGS sequence"/>
</dbReference>
<proteinExistence type="predicted"/>
<dbReference type="RefSeq" id="WP_183586097.1">
    <property type="nucleotide sequence ID" value="NZ_JACHXJ010000006.1"/>
</dbReference>
<name>A0A839TY03_9BACL</name>
<feature type="domain" description="HTH tetR-type" evidence="5">
    <location>
        <begin position="13"/>
        <end position="73"/>
    </location>
</feature>
<reference evidence="6 7" key="1">
    <citation type="submission" date="2020-08" db="EMBL/GenBank/DDBJ databases">
        <title>Genomic Encyclopedia of Type Strains, Phase III (KMG-III): the genomes of soil and plant-associated and newly described type strains.</title>
        <authorList>
            <person name="Whitman W."/>
        </authorList>
    </citation>
    <scope>NUCLEOTIDE SEQUENCE [LARGE SCALE GENOMIC DNA]</scope>
    <source>
        <strain evidence="6 7">CECT 5831</strain>
    </source>
</reference>
<feature type="DNA-binding region" description="H-T-H motif" evidence="4">
    <location>
        <begin position="36"/>
        <end position="55"/>
    </location>
</feature>
<keyword evidence="2 4" id="KW-0238">DNA-binding</keyword>
<keyword evidence="1" id="KW-0805">Transcription regulation</keyword>
<dbReference type="SUPFAM" id="SSF46689">
    <property type="entry name" value="Homeodomain-like"/>
    <property type="match status" value="1"/>
</dbReference>
<dbReference type="InterPro" id="IPR001647">
    <property type="entry name" value="HTH_TetR"/>
</dbReference>
<evidence type="ECO:0000256" key="4">
    <source>
        <dbReference type="PROSITE-ProRule" id="PRU00335"/>
    </source>
</evidence>
<dbReference type="Gene3D" id="1.10.357.10">
    <property type="entry name" value="Tetracycline Repressor, domain 2"/>
    <property type="match status" value="1"/>
</dbReference>
<dbReference type="AlphaFoldDB" id="A0A839TY03"/>
<accession>A0A839TY03</accession>
<dbReference type="PANTHER" id="PTHR47506">
    <property type="entry name" value="TRANSCRIPTIONAL REGULATORY PROTEIN"/>
    <property type="match status" value="1"/>
</dbReference>
<dbReference type="Pfam" id="PF00440">
    <property type="entry name" value="TetR_N"/>
    <property type="match status" value="1"/>
</dbReference>
<evidence type="ECO:0000256" key="1">
    <source>
        <dbReference type="ARBA" id="ARBA00023015"/>
    </source>
</evidence>
<evidence type="ECO:0000313" key="7">
    <source>
        <dbReference type="Proteomes" id="UP000517523"/>
    </source>
</evidence>
<dbReference type="SUPFAM" id="SSF48498">
    <property type="entry name" value="Tetracyclin repressor-like, C-terminal domain"/>
    <property type="match status" value="1"/>
</dbReference>
<sequence length="202" mass="23156">MSKQRERFEAMRSETIEKILMSATKLFAHKTFFKTTIQDIADDAGISKGLTYRYFSSKEEIMNRLIEIAVPSFNEISELFKQPGSEKEVLIKGTRALLDNLKQDPSTTDALLLFSQIESFSENELNPDVKSGYEASMKRMIDTLSSLISSGQKNGYFTEGNPQELALFYYSIYQGIAFTSRSFNKEYIYPSVDMFINYLIKN</sequence>
<protein>
    <submittedName>
        <fullName evidence="6">TetR/AcrR family acrAB operon transcriptional repressor</fullName>
    </submittedName>
</protein>
<keyword evidence="3" id="KW-0804">Transcription</keyword>
<dbReference type="PRINTS" id="PR00455">
    <property type="entry name" value="HTHTETR"/>
</dbReference>
<dbReference type="InterPro" id="IPR009057">
    <property type="entry name" value="Homeodomain-like_sf"/>
</dbReference>